<dbReference type="PANTHER" id="PTHR16305:SF35">
    <property type="entry name" value="TRANSCRIPTIONAL ACTIVATOR DOMAIN"/>
    <property type="match status" value="1"/>
</dbReference>
<dbReference type="PANTHER" id="PTHR16305">
    <property type="entry name" value="TESTICULAR SOLUBLE ADENYLYL CYCLASE"/>
    <property type="match status" value="1"/>
</dbReference>
<gene>
    <name evidence="5" type="ORF">SO3561_06918</name>
</gene>
<organism evidence="5 6">
    <name type="scientific">Streptomyces olivochromogenes</name>
    <dbReference type="NCBI Taxonomy" id="1963"/>
    <lineage>
        <taxon>Bacteria</taxon>
        <taxon>Bacillati</taxon>
        <taxon>Actinomycetota</taxon>
        <taxon>Actinomycetes</taxon>
        <taxon>Kitasatosporales</taxon>
        <taxon>Streptomycetaceae</taxon>
        <taxon>Streptomyces</taxon>
    </lineage>
</organism>
<comment type="caution">
    <text evidence="5">The sequence shown here is derived from an EMBL/GenBank/DDBJ whole genome shotgun (WGS) entry which is preliminary data.</text>
</comment>
<keyword evidence="2" id="KW-0067">ATP-binding</keyword>
<sequence>MSIHHIFSGNQFEGGKSANSRPGEDFAGRTAELELINSLVARHDRGGTSLLLRGAPGVGKTALLDAAAVRAADVGMRVLRASGVEFEAEMNFSALHQMLWPLRRHADRLAGHHRDVLDRIFGFAPGLSPDPLAASTAVLALLGQATVERPLLMIADDMPWIDRASATALGFVVRRISDDPVVFLAAARTGTEGLWRQLQLPVREIGPLAAQSAAELLDARWPGLTPTVRRRLLAEAAGNPLALRELPAALSSRQRSGRDPLPALLPLSGRLEAVFASAIERLPAPTRTVLLVAALYAAADLATIWKATQDSAGVDDLALAQQANLVDVDAAVGHMAFRHPLVRAAIVHLASPGDRRSAHHSLAVALADFPDRRAWHLAEAATEPDEAVARALDEAALSAWRRGAVSGDAARASDEVAVFDRRRGAASAAVAALMRAGELSPHPGDRSRRLVEAAYLATFTGQLEDVPRLLADAGQVLDTPTGLVLAATAHLLTNDEGDVDAAYRLLTRALDANTDTAKNDNWDHYGILYALLLVSLYALRPEPWQLLRTAMARFEPAAVSPFRLCHDAYVDPTRAPDALRKGLADAFAALPADAAPWQLIPLAFAAVAMDTLSDYRYLVARMIERERDGGAIAMVIPALMLLCHDSYVHGQWDEAESLAQEGLDLAAVYGYHFWERQIRALLASGAALRGNADLARVRSEETTTWAAPRGIKVTEGYARSARHLAAMGQGDYEEAHVQVARVDPSGAPSPGIPGRWVVLDLVEAAVRTGRMDEARAHVAAAQEAGIHCISPRIAMITAGAAAVAADEKEAGSLFEAALALPQAARWPWEHARIQLAYGQWLRRTRDPRARLYLSAALETFDRIGAKAMAQRARNELRATGVATTTGSDAPTAVLTVQERQIAELAAIGLTNKQIGERLFLSHRTVGSHLHRMYPKLGITSRAALRAALEAMAPGEDQPRSATYD</sequence>
<dbReference type="SUPFAM" id="SSF46894">
    <property type="entry name" value="C-terminal effector domain of the bipartite response regulators"/>
    <property type="match status" value="1"/>
</dbReference>
<dbReference type="InterPro" id="IPR000792">
    <property type="entry name" value="Tscrpt_reg_LuxR_C"/>
</dbReference>
<dbReference type="CDD" id="cd06170">
    <property type="entry name" value="LuxR_C_like"/>
    <property type="match status" value="1"/>
</dbReference>
<accession>A0A250VMS6</accession>
<feature type="region of interest" description="Disordered" evidence="3">
    <location>
        <begin position="1"/>
        <end position="24"/>
    </location>
</feature>
<evidence type="ECO:0000256" key="2">
    <source>
        <dbReference type="ARBA" id="ARBA00022840"/>
    </source>
</evidence>
<dbReference type="SMART" id="SM00421">
    <property type="entry name" value="HTH_LUXR"/>
    <property type="match status" value="1"/>
</dbReference>
<dbReference type="SUPFAM" id="SSF52540">
    <property type="entry name" value="P-loop containing nucleoside triphosphate hydrolases"/>
    <property type="match status" value="1"/>
</dbReference>
<dbReference type="PROSITE" id="PS00622">
    <property type="entry name" value="HTH_LUXR_1"/>
    <property type="match status" value="1"/>
</dbReference>
<dbReference type="GO" id="GO:0006355">
    <property type="term" value="P:regulation of DNA-templated transcription"/>
    <property type="evidence" value="ECO:0007669"/>
    <property type="project" value="InterPro"/>
</dbReference>
<dbReference type="Gene3D" id="1.10.10.10">
    <property type="entry name" value="Winged helix-like DNA-binding domain superfamily/Winged helix DNA-binding domain"/>
    <property type="match status" value="1"/>
</dbReference>
<dbReference type="STRING" id="1963.AQJ27_38425"/>
<feature type="domain" description="HTH luxR-type" evidence="4">
    <location>
        <begin position="887"/>
        <end position="952"/>
    </location>
</feature>
<protein>
    <submittedName>
        <fullName evidence="5">LuxR family transcriptional regulator</fullName>
    </submittedName>
</protein>
<name>A0A250VMS6_STROL</name>
<dbReference type="InterPro" id="IPR041664">
    <property type="entry name" value="AAA_16"/>
</dbReference>
<dbReference type="InterPro" id="IPR027417">
    <property type="entry name" value="P-loop_NTPase"/>
</dbReference>
<dbReference type="Pfam" id="PF13191">
    <property type="entry name" value="AAA_16"/>
    <property type="match status" value="1"/>
</dbReference>
<dbReference type="Gene3D" id="3.40.50.300">
    <property type="entry name" value="P-loop containing nucleotide triphosphate hydrolases"/>
    <property type="match status" value="1"/>
</dbReference>
<dbReference type="AlphaFoldDB" id="A0A250VMS6"/>
<evidence type="ECO:0000256" key="3">
    <source>
        <dbReference type="SAM" id="MobiDB-lite"/>
    </source>
</evidence>
<dbReference type="GO" id="GO:0005524">
    <property type="term" value="F:ATP binding"/>
    <property type="evidence" value="ECO:0007669"/>
    <property type="project" value="UniProtKB-KW"/>
</dbReference>
<reference evidence="6" key="1">
    <citation type="submission" date="2017-05" db="EMBL/GenBank/DDBJ databases">
        <title>Streptomyces olivochromogenes NBRC 3561 whole genome shotgun sequence.</title>
        <authorList>
            <person name="Dohra H."/>
            <person name="Kodani S."/>
        </authorList>
    </citation>
    <scope>NUCLEOTIDE SEQUENCE [LARGE SCALE GENOMIC DNA]</scope>
    <source>
        <strain evidence="6">NBRC 3561</strain>
    </source>
</reference>
<dbReference type="GO" id="GO:0005737">
    <property type="term" value="C:cytoplasm"/>
    <property type="evidence" value="ECO:0007669"/>
    <property type="project" value="TreeGrafter"/>
</dbReference>
<dbReference type="PRINTS" id="PR00038">
    <property type="entry name" value="HTHLUXR"/>
</dbReference>
<keyword evidence="6" id="KW-1185">Reference proteome</keyword>
<evidence type="ECO:0000313" key="6">
    <source>
        <dbReference type="Proteomes" id="UP000217446"/>
    </source>
</evidence>
<proteinExistence type="predicted"/>
<dbReference type="InterPro" id="IPR036388">
    <property type="entry name" value="WH-like_DNA-bd_sf"/>
</dbReference>
<dbReference type="Proteomes" id="UP000217446">
    <property type="component" value="Unassembled WGS sequence"/>
</dbReference>
<dbReference type="GO" id="GO:0004016">
    <property type="term" value="F:adenylate cyclase activity"/>
    <property type="evidence" value="ECO:0007669"/>
    <property type="project" value="TreeGrafter"/>
</dbReference>
<dbReference type="GO" id="GO:0003677">
    <property type="term" value="F:DNA binding"/>
    <property type="evidence" value="ECO:0007669"/>
    <property type="project" value="InterPro"/>
</dbReference>
<evidence type="ECO:0000313" key="5">
    <source>
        <dbReference type="EMBL" id="GAX55362.1"/>
    </source>
</evidence>
<evidence type="ECO:0000259" key="4">
    <source>
        <dbReference type="PROSITE" id="PS50043"/>
    </source>
</evidence>
<dbReference type="InterPro" id="IPR016032">
    <property type="entry name" value="Sig_transdc_resp-reg_C-effctor"/>
</dbReference>
<dbReference type="Pfam" id="PF00196">
    <property type="entry name" value="GerE"/>
    <property type="match status" value="1"/>
</dbReference>
<dbReference type="EMBL" id="BDQI01000018">
    <property type="protein sequence ID" value="GAX55362.1"/>
    <property type="molecule type" value="Genomic_DNA"/>
</dbReference>
<keyword evidence="1" id="KW-0547">Nucleotide-binding</keyword>
<dbReference type="PROSITE" id="PS50043">
    <property type="entry name" value="HTH_LUXR_2"/>
    <property type="match status" value="1"/>
</dbReference>
<evidence type="ECO:0000256" key="1">
    <source>
        <dbReference type="ARBA" id="ARBA00022741"/>
    </source>
</evidence>